<evidence type="ECO:0000256" key="11">
    <source>
        <dbReference type="ARBA" id="ARBA00022989"/>
    </source>
</evidence>
<dbReference type="FunFam" id="3.30.40.10:FF:000187">
    <property type="entry name" value="E3 ubiquitin-protein ligase ATL6"/>
    <property type="match status" value="1"/>
</dbReference>
<dbReference type="GO" id="GO:0061630">
    <property type="term" value="F:ubiquitin protein ligase activity"/>
    <property type="evidence" value="ECO:0007669"/>
    <property type="project" value="UniProtKB-EC"/>
</dbReference>
<keyword evidence="9" id="KW-0833">Ubl conjugation pathway</keyword>
<name>A0A175YH44_DAUCS</name>
<dbReference type="GO" id="GO:0008270">
    <property type="term" value="F:zinc ion binding"/>
    <property type="evidence" value="ECO:0007669"/>
    <property type="project" value="UniProtKB-KW"/>
</dbReference>
<comment type="catalytic activity">
    <reaction evidence="1">
        <text>S-ubiquitinyl-[E2 ubiquitin-conjugating enzyme]-L-cysteine + [acceptor protein]-L-lysine = [E2 ubiquitin-conjugating enzyme]-L-cysteine + N(6)-ubiquitinyl-[acceptor protein]-L-lysine.</text>
        <dbReference type="EC" id="2.3.2.27"/>
    </reaction>
</comment>
<keyword evidence="8" id="KW-0863">Zinc-finger</keyword>
<evidence type="ECO:0000256" key="1">
    <source>
        <dbReference type="ARBA" id="ARBA00000900"/>
    </source>
</evidence>
<evidence type="ECO:0000256" key="10">
    <source>
        <dbReference type="ARBA" id="ARBA00022833"/>
    </source>
</evidence>
<comment type="subcellular location">
    <subcellularLocation>
        <location evidence="2">Membrane</location>
        <topology evidence="2">Single-pass membrane protein</topology>
    </subcellularLocation>
</comment>
<keyword evidence="12" id="KW-0472">Membrane</keyword>
<gene>
    <name evidence="14" type="ORF">DCAR_0935437</name>
</gene>
<proteinExistence type="inferred from homology"/>
<sequence length="309" mass="34778">MVPSIVSNKTFNDTFFNSQDNSNATLRSVYVSAPKSYAISGMIMVGAIVGVIVIVVLMACFHMFSRWYSHRVRRQRRRQRRRLGRRRRASNIVFRVDHIPATVRTGKNRRLEVSVRNSLPNFVYSKVTHKEDLDCAVCLSEFEEDETGRVLPNCHHSFHTECIDMWFHSHSTCPVCRAKVGPFDPTRNKDVLKTVSKPVQSVELAPVQPSSSTCSEASFTDRRSGLDLGCVKIEVPSEIESIDELMPSSPVSYGFTSLENPSQSPKNMTSTNQKLVDVSPSTEIGTSCLSNTELDIELGIFEQKVREQV</sequence>
<reference evidence="14" key="2">
    <citation type="submission" date="2022-03" db="EMBL/GenBank/DDBJ databases">
        <title>Draft title - Genomic analysis of global carrot germplasm unveils the trajectory of domestication and the origin of high carotenoid orange carrot.</title>
        <authorList>
            <person name="Iorizzo M."/>
            <person name="Ellison S."/>
            <person name="Senalik D."/>
            <person name="Macko-Podgorni A."/>
            <person name="Grzebelus D."/>
            <person name="Bostan H."/>
            <person name="Rolling W."/>
            <person name="Curaba J."/>
            <person name="Simon P."/>
        </authorList>
    </citation>
    <scope>NUCLEOTIDE SEQUENCE</scope>
    <source>
        <tissue evidence="14">Leaf</tissue>
    </source>
</reference>
<dbReference type="GO" id="GO:0016020">
    <property type="term" value="C:membrane"/>
    <property type="evidence" value="ECO:0007669"/>
    <property type="project" value="UniProtKB-SubCell"/>
</dbReference>
<dbReference type="Proteomes" id="UP000077755">
    <property type="component" value="Chromosome 9"/>
</dbReference>
<dbReference type="SUPFAM" id="SSF57850">
    <property type="entry name" value="RING/U-box"/>
    <property type="match status" value="1"/>
</dbReference>
<evidence type="ECO:0000313" key="14">
    <source>
        <dbReference type="EMBL" id="WOH15890.1"/>
    </source>
</evidence>
<dbReference type="InterPro" id="IPR001841">
    <property type="entry name" value="Znf_RING"/>
</dbReference>
<evidence type="ECO:0000256" key="13">
    <source>
        <dbReference type="ARBA" id="ARBA00024209"/>
    </source>
</evidence>
<evidence type="ECO:0000256" key="5">
    <source>
        <dbReference type="ARBA" id="ARBA00022679"/>
    </source>
</evidence>
<evidence type="ECO:0000256" key="4">
    <source>
        <dbReference type="ARBA" id="ARBA00012483"/>
    </source>
</evidence>
<evidence type="ECO:0000256" key="7">
    <source>
        <dbReference type="ARBA" id="ARBA00022723"/>
    </source>
</evidence>
<dbReference type="InterPro" id="IPR013083">
    <property type="entry name" value="Znf_RING/FYVE/PHD"/>
</dbReference>
<evidence type="ECO:0000256" key="12">
    <source>
        <dbReference type="ARBA" id="ARBA00023136"/>
    </source>
</evidence>
<dbReference type="SMART" id="SM00184">
    <property type="entry name" value="RING"/>
    <property type="match status" value="1"/>
</dbReference>
<evidence type="ECO:0000256" key="8">
    <source>
        <dbReference type="ARBA" id="ARBA00022771"/>
    </source>
</evidence>
<dbReference type="KEGG" id="dcr:108201588"/>
<dbReference type="OrthoDB" id="8062037at2759"/>
<reference evidence="14" key="1">
    <citation type="journal article" date="2016" name="Nat. Genet.">
        <title>A high-quality carrot genome assembly provides new insights into carotenoid accumulation and asterid genome evolution.</title>
        <authorList>
            <person name="Iorizzo M."/>
            <person name="Ellison S."/>
            <person name="Senalik D."/>
            <person name="Zeng P."/>
            <person name="Satapoomin P."/>
            <person name="Huang J."/>
            <person name="Bowman M."/>
            <person name="Iovene M."/>
            <person name="Sanseverino W."/>
            <person name="Cavagnaro P."/>
            <person name="Yildiz M."/>
            <person name="Macko-Podgorni A."/>
            <person name="Moranska E."/>
            <person name="Grzebelus E."/>
            <person name="Grzebelus D."/>
            <person name="Ashrafi H."/>
            <person name="Zheng Z."/>
            <person name="Cheng S."/>
            <person name="Spooner D."/>
            <person name="Van Deynze A."/>
            <person name="Simon P."/>
        </authorList>
    </citation>
    <scope>NUCLEOTIDE SEQUENCE</scope>
    <source>
        <tissue evidence="14">Leaf</tissue>
    </source>
</reference>
<comment type="similarity">
    <text evidence="13">Belongs to the RING-type zinc finger family. ATL subfamily.</text>
</comment>
<keyword evidence="6" id="KW-0812">Transmembrane</keyword>
<dbReference type="InterPro" id="IPR044600">
    <property type="entry name" value="ATL1/ATL16-like"/>
</dbReference>
<dbReference type="PROSITE" id="PS50089">
    <property type="entry name" value="ZF_RING_2"/>
    <property type="match status" value="1"/>
</dbReference>
<evidence type="ECO:0000256" key="2">
    <source>
        <dbReference type="ARBA" id="ARBA00004167"/>
    </source>
</evidence>
<evidence type="ECO:0000256" key="6">
    <source>
        <dbReference type="ARBA" id="ARBA00022692"/>
    </source>
</evidence>
<evidence type="ECO:0000256" key="3">
    <source>
        <dbReference type="ARBA" id="ARBA00004906"/>
    </source>
</evidence>
<evidence type="ECO:0000313" key="15">
    <source>
        <dbReference type="Proteomes" id="UP000077755"/>
    </source>
</evidence>
<dbReference type="GO" id="GO:0016567">
    <property type="term" value="P:protein ubiquitination"/>
    <property type="evidence" value="ECO:0007669"/>
    <property type="project" value="InterPro"/>
</dbReference>
<dbReference type="EC" id="2.3.2.27" evidence="4"/>
<comment type="pathway">
    <text evidence="3">Protein modification; protein ubiquitination.</text>
</comment>
<keyword evidence="11" id="KW-1133">Transmembrane helix</keyword>
<dbReference type="Gene3D" id="3.30.40.10">
    <property type="entry name" value="Zinc/RING finger domain, C3HC4 (zinc finger)"/>
    <property type="match status" value="1"/>
</dbReference>
<dbReference type="AlphaFoldDB" id="A0A175YH44"/>
<organism evidence="14 15">
    <name type="scientific">Daucus carota subsp. sativus</name>
    <name type="common">Carrot</name>
    <dbReference type="NCBI Taxonomy" id="79200"/>
    <lineage>
        <taxon>Eukaryota</taxon>
        <taxon>Viridiplantae</taxon>
        <taxon>Streptophyta</taxon>
        <taxon>Embryophyta</taxon>
        <taxon>Tracheophyta</taxon>
        <taxon>Spermatophyta</taxon>
        <taxon>Magnoliopsida</taxon>
        <taxon>eudicotyledons</taxon>
        <taxon>Gunneridae</taxon>
        <taxon>Pentapetalae</taxon>
        <taxon>asterids</taxon>
        <taxon>campanulids</taxon>
        <taxon>Apiales</taxon>
        <taxon>Apiaceae</taxon>
        <taxon>Apioideae</taxon>
        <taxon>Scandiceae</taxon>
        <taxon>Daucinae</taxon>
        <taxon>Daucus</taxon>
        <taxon>Daucus sect. Daucus</taxon>
    </lineage>
</organism>
<dbReference type="CDD" id="cd16461">
    <property type="entry name" value="RING-H2_EL5-like"/>
    <property type="match status" value="1"/>
</dbReference>
<dbReference type="EMBL" id="CP093351">
    <property type="protein sequence ID" value="WOH15890.1"/>
    <property type="molecule type" value="Genomic_DNA"/>
</dbReference>
<keyword evidence="15" id="KW-1185">Reference proteome</keyword>
<keyword evidence="10" id="KW-0862">Zinc</keyword>
<dbReference type="PANTHER" id="PTHR46913">
    <property type="entry name" value="RING-H2 FINGER PROTEIN ATL16"/>
    <property type="match status" value="1"/>
</dbReference>
<dbReference type="PANTHER" id="PTHR46913:SF1">
    <property type="entry name" value="RING-H2 FINGER PROTEIN ATL16"/>
    <property type="match status" value="1"/>
</dbReference>
<keyword evidence="7" id="KW-0479">Metal-binding</keyword>
<dbReference type="Gramene" id="KZM82939">
    <property type="protein sequence ID" value="KZM82939"/>
    <property type="gene ID" value="DCAR_030508"/>
</dbReference>
<dbReference type="Pfam" id="PF13639">
    <property type="entry name" value="zf-RING_2"/>
    <property type="match status" value="1"/>
</dbReference>
<keyword evidence="5" id="KW-0808">Transferase</keyword>
<protein>
    <recommendedName>
        <fullName evidence="4">RING-type E3 ubiquitin transferase</fullName>
        <ecNumber evidence="4">2.3.2.27</ecNumber>
    </recommendedName>
</protein>
<accession>A0A175YH44</accession>
<evidence type="ECO:0000256" key="9">
    <source>
        <dbReference type="ARBA" id="ARBA00022786"/>
    </source>
</evidence>